<gene>
    <name evidence="3" type="ORF">QWY29_06330</name>
</gene>
<proteinExistence type="predicted"/>
<evidence type="ECO:0000313" key="4">
    <source>
        <dbReference type="Proteomes" id="UP001168537"/>
    </source>
</evidence>
<protein>
    <submittedName>
        <fullName evidence="3">DUF305 domain-containing protein</fullName>
    </submittedName>
</protein>
<dbReference type="Gene3D" id="1.20.1260.10">
    <property type="match status" value="1"/>
</dbReference>
<keyword evidence="1" id="KW-0732">Signal</keyword>
<comment type="caution">
    <text evidence="3">The sequence shown here is derived from an EMBL/GenBank/DDBJ whole genome shotgun (WGS) entry which is preliminary data.</text>
</comment>
<name>A0ABT8ES72_9ACTN</name>
<reference evidence="3" key="1">
    <citation type="submission" date="2023-06" db="EMBL/GenBank/DDBJ databases">
        <title>Draft genome sequence of Nocardioides sp. SOB72.</title>
        <authorList>
            <person name="Zhang G."/>
        </authorList>
    </citation>
    <scope>NUCLEOTIDE SEQUENCE</scope>
    <source>
        <strain evidence="3">SOB72</strain>
    </source>
</reference>
<evidence type="ECO:0000259" key="2">
    <source>
        <dbReference type="Pfam" id="PF03713"/>
    </source>
</evidence>
<sequence length="215" mass="23439">MRYPRPASLVRRPTLLLGSLTLGLALTLTACGNDEAPGNTSAQVSETDHNDADVAFATDMIQHHAQALSMVDLTVDRTLDPEVQQLADDIREAQGPEIETMSDWLQDWDEEIPATMRDHSNAGHDMGGMGDSMDGLASDMPGMMSGEDFDELENASDAGFQDMWLEMMVEHHEGAVEMAQEQQENGQYKPAVDLAGDVVDTQTAEIEKMKSLLGS</sequence>
<accession>A0ABT8ES72</accession>
<dbReference type="RefSeq" id="WP_300959852.1">
    <property type="nucleotide sequence ID" value="NZ_JAUHJR010000002.1"/>
</dbReference>
<feature type="chain" id="PRO_5045369770" evidence="1">
    <location>
        <begin position="31"/>
        <end position="215"/>
    </location>
</feature>
<dbReference type="PANTHER" id="PTHR36933">
    <property type="entry name" value="SLL0788 PROTEIN"/>
    <property type="match status" value="1"/>
</dbReference>
<dbReference type="EMBL" id="JAUHJR010000002">
    <property type="protein sequence ID" value="MDN4160967.1"/>
    <property type="molecule type" value="Genomic_DNA"/>
</dbReference>
<evidence type="ECO:0000256" key="1">
    <source>
        <dbReference type="SAM" id="SignalP"/>
    </source>
</evidence>
<dbReference type="PANTHER" id="PTHR36933:SF1">
    <property type="entry name" value="SLL0788 PROTEIN"/>
    <property type="match status" value="1"/>
</dbReference>
<dbReference type="Pfam" id="PF03713">
    <property type="entry name" value="DUF305"/>
    <property type="match status" value="1"/>
</dbReference>
<feature type="signal peptide" evidence="1">
    <location>
        <begin position="1"/>
        <end position="30"/>
    </location>
</feature>
<dbReference type="Proteomes" id="UP001168537">
    <property type="component" value="Unassembled WGS sequence"/>
</dbReference>
<evidence type="ECO:0000313" key="3">
    <source>
        <dbReference type="EMBL" id="MDN4160967.1"/>
    </source>
</evidence>
<keyword evidence="4" id="KW-1185">Reference proteome</keyword>
<organism evidence="3 4">
    <name type="scientific">Nocardioides abyssi</name>
    <dbReference type="NCBI Taxonomy" id="3058370"/>
    <lineage>
        <taxon>Bacteria</taxon>
        <taxon>Bacillati</taxon>
        <taxon>Actinomycetota</taxon>
        <taxon>Actinomycetes</taxon>
        <taxon>Propionibacteriales</taxon>
        <taxon>Nocardioidaceae</taxon>
        <taxon>Nocardioides</taxon>
    </lineage>
</organism>
<dbReference type="InterPro" id="IPR012347">
    <property type="entry name" value="Ferritin-like"/>
</dbReference>
<feature type="domain" description="DUF305" evidence="2">
    <location>
        <begin position="53"/>
        <end position="213"/>
    </location>
</feature>
<dbReference type="PROSITE" id="PS51257">
    <property type="entry name" value="PROKAR_LIPOPROTEIN"/>
    <property type="match status" value="1"/>
</dbReference>
<dbReference type="InterPro" id="IPR005183">
    <property type="entry name" value="DUF305_CopM-like"/>
</dbReference>